<dbReference type="SUPFAM" id="SSF88659">
    <property type="entry name" value="Sigma3 and sigma4 domains of RNA polymerase sigma factors"/>
    <property type="match status" value="1"/>
</dbReference>
<keyword evidence="4" id="KW-0804">Transcription</keyword>
<evidence type="ECO:0000259" key="7">
    <source>
        <dbReference type="Pfam" id="PF08281"/>
    </source>
</evidence>
<gene>
    <name evidence="8" type="ORF">SAMN05660349_00671</name>
</gene>
<feature type="domain" description="RNA polymerase sigma-70 region 2" evidence="6">
    <location>
        <begin position="15"/>
        <end position="78"/>
    </location>
</feature>
<keyword evidence="9" id="KW-1185">Reference proteome</keyword>
<dbReference type="CDD" id="cd06171">
    <property type="entry name" value="Sigma70_r4"/>
    <property type="match status" value="1"/>
</dbReference>
<dbReference type="Gene3D" id="1.10.10.10">
    <property type="entry name" value="Winged helix-like DNA-binding domain superfamily/Winged helix DNA-binding domain"/>
    <property type="match status" value="1"/>
</dbReference>
<evidence type="ECO:0000313" key="9">
    <source>
        <dbReference type="Proteomes" id="UP000190852"/>
    </source>
</evidence>
<dbReference type="GO" id="GO:0006352">
    <property type="term" value="P:DNA-templated transcription initiation"/>
    <property type="evidence" value="ECO:0007669"/>
    <property type="project" value="InterPro"/>
</dbReference>
<dbReference type="InterPro" id="IPR013324">
    <property type="entry name" value="RNA_pol_sigma_r3/r4-like"/>
</dbReference>
<evidence type="ECO:0000256" key="3">
    <source>
        <dbReference type="ARBA" id="ARBA00023082"/>
    </source>
</evidence>
<dbReference type="InterPro" id="IPR007627">
    <property type="entry name" value="RNA_pol_sigma70_r2"/>
</dbReference>
<dbReference type="InterPro" id="IPR036388">
    <property type="entry name" value="WH-like_DNA-bd_sf"/>
</dbReference>
<organism evidence="8 9">
    <name type="scientific">Parabacteroides chartae</name>
    <dbReference type="NCBI Taxonomy" id="1037355"/>
    <lineage>
        <taxon>Bacteria</taxon>
        <taxon>Pseudomonadati</taxon>
        <taxon>Bacteroidota</taxon>
        <taxon>Bacteroidia</taxon>
        <taxon>Bacteroidales</taxon>
        <taxon>Tannerellaceae</taxon>
        <taxon>Parabacteroides</taxon>
    </lineage>
</organism>
<dbReference type="PANTHER" id="PTHR43133:SF46">
    <property type="entry name" value="RNA POLYMERASE SIGMA-70 FACTOR ECF SUBFAMILY"/>
    <property type="match status" value="1"/>
</dbReference>
<dbReference type="Pfam" id="PF08281">
    <property type="entry name" value="Sigma70_r4_2"/>
    <property type="match status" value="1"/>
</dbReference>
<dbReference type="Proteomes" id="UP000190852">
    <property type="component" value="Unassembled WGS sequence"/>
</dbReference>
<dbReference type="Pfam" id="PF04542">
    <property type="entry name" value="Sigma70_r2"/>
    <property type="match status" value="1"/>
</dbReference>
<keyword evidence="5" id="KW-1133">Transmembrane helix</keyword>
<dbReference type="InterPro" id="IPR014284">
    <property type="entry name" value="RNA_pol_sigma-70_dom"/>
</dbReference>
<dbReference type="Gene3D" id="1.10.1740.10">
    <property type="match status" value="1"/>
</dbReference>
<dbReference type="NCBIfam" id="TIGR02937">
    <property type="entry name" value="sigma70-ECF"/>
    <property type="match status" value="1"/>
</dbReference>
<sequence>MNENDKHSIDQFRRLYEKYAPALISFARRFVGHDAAEDIIQDVFLKLWELKSFTIIDESIRSYLYRSVQNSCLNYLRHEVIHHEYINRASAELKIEELQFCTMDDILIKDEQLKSLHKAIEELPPKCREVFTLYYFEEKKNTEIALQCNISVRTVETHIYHALKLLQKAVLAILLILLFAILR</sequence>
<keyword evidence="5" id="KW-0812">Transmembrane</keyword>
<dbReference type="NCBIfam" id="TIGR02985">
    <property type="entry name" value="Sig70_bacteroi1"/>
    <property type="match status" value="1"/>
</dbReference>
<evidence type="ECO:0000256" key="1">
    <source>
        <dbReference type="ARBA" id="ARBA00010641"/>
    </source>
</evidence>
<dbReference type="InterPro" id="IPR013249">
    <property type="entry name" value="RNA_pol_sigma70_r4_t2"/>
</dbReference>
<dbReference type="GO" id="GO:0003677">
    <property type="term" value="F:DNA binding"/>
    <property type="evidence" value="ECO:0007669"/>
    <property type="project" value="InterPro"/>
</dbReference>
<dbReference type="PANTHER" id="PTHR43133">
    <property type="entry name" value="RNA POLYMERASE ECF-TYPE SIGMA FACTO"/>
    <property type="match status" value="1"/>
</dbReference>
<keyword evidence="3" id="KW-0731">Sigma factor</keyword>
<proteinExistence type="inferred from homology"/>
<dbReference type="InterPro" id="IPR013325">
    <property type="entry name" value="RNA_pol_sigma_r2"/>
</dbReference>
<dbReference type="GO" id="GO:0016987">
    <property type="term" value="F:sigma factor activity"/>
    <property type="evidence" value="ECO:0007669"/>
    <property type="project" value="UniProtKB-KW"/>
</dbReference>
<dbReference type="EMBL" id="FUYQ01000003">
    <property type="protein sequence ID" value="SKB33701.1"/>
    <property type="molecule type" value="Genomic_DNA"/>
</dbReference>
<accession>A0A1T5AFC8</accession>
<keyword evidence="2" id="KW-0805">Transcription regulation</keyword>
<dbReference type="AlphaFoldDB" id="A0A1T5AFC8"/>
<evidence type="ECO:0000256" key="4">
    <source>
        <dbReference type="ARBA" id="ARBA00023163"/>
    </source>
</evidence>
<dbReference type="SUPFAM" id="SSF88946">
    <property type="entry name" value="Sigma2 domain of RNA polymerase sigma factors"/>
    <property type="match status" value="1"/>
</dbReference>
<evidence type="ECO:0000313" key="8">
    <source>
        <dbReference type="EMBL" id="SKB33701.1"/>
    </source>
</evidence>
<feature type="domain" description="RNA polymerase sigma factor 70 region 4 type 2" evidence="7">
    <location>
        <begin position="115"/>
        <end position="166"/>
    </location>
</feature>
<keyword evidence="5" id="KW-0472">Membrane</keyword>
<evidence type="ECO:0000256" key="2">
    <source>
        <dbReference type="ARBA" id="ARBA00023015"/>
    </source>
</evidence>
<dbReference type="InterPro" id="IPR039425">
    <property type="entry name" value="RNA_pol_sigma-70-like"/>
</dbReference>
<evidence type="ECO:0000259" key="6">
    <source>
        <dbReference type="Pfam" id="PF04542"/>
    </source>
</evidence>
<dbReference type="RefSeq" id="WP_176134009.1">
    <property type="nucleotide sequence ID" value="NZ_FUYQ01000003.1"/>
</dbReference>
<dbReference type="InterPro" id="IPR014327">
    <property type="entry name" value="RNA_pol_sigma70_bacteroid"/>
</dbReference>
<evidence type="ECO:0000256" key="5">
    <source>
        <dbReference type="SAM" id="Phobius"/>
    </source>
</evidence>
<protein>
    <submittedName>
        <fullName evidence="8">RNA polymerase sigma-70 factor, ECF subfamily</fullName>
    </submittedName>
</protein>
<reference evidence="9" key="1">
    <citation type="submission" date="2017-02" db="EMBL/GenBank/DDBJ databases">
        <authorList>
            <person name="Varghese N."/>
            <person name="Submissions S."/>
        </authorList>
    </citation>
    <scope>NUCLEOTIDE SEQUENCE [LARGE SCALE GENOMIC DNA]</scope>
    <source>
        <strain evidence="9">DSM 24967</strain>
    </source>
</reference>
<comment type="similarity">
    <text evidence="1">Belongs to the sigma-70 factor family. ECF subfamily.</text>
</comment>
<name>A0A1T5AFC8_9BACT</name>
<feature type="transmembrane region" description="Helical" evidence="5">
    <location>
        <begin position="165"/>
        <end position="182"/>
    </location>
</feature>